<dbReference type="EMBL" id="JAHEAC010000008">
    <property type="protein sequence ID" value="MBX8643467.1"/>
    <property type="molecule type" value="Genomic_DNA"/>
</dbReference>
<feature type="transmembrane region" description="Helical" evidence="1">
    <location>
        <begin position="41"/>
        <end position="63"/>
    </location>
</feature>
<protein>
    <recommendedName>
        <fullName evidence="5">DUF4203 domain-containing protein</fullName>
    </recommendedName>
</protein>
<sequence length="208" mass="21996">MLSHMYAIIPSIPRTVYPYIGFISIAIGLLLAFAGEEMWKILTSLIGVILGASLGLAFGTAFAGFVGGLILGLIGAIVGGILFYYIAEIGISLLIAYFAMVGTLILLGIKGGVLGRSAQSSTVPFIVALVVGLAVFVICIIYFKDLIVVFTAVAGGILVDYGLTVFRVGQLSTLIAFAIIVIGVFFQFIRISRKKQGMVRQIEAAPPE</sequence>
<keyword evidence="1" id="KW-1133">Transmembrane helix</keyword>
<evidence type="ECO:0008006" key="5">
    <source>
        <dbReference type="Google" id="ProtNLM"/>
    </source>
</evidence>
<dbReference type="EMBL" id="JAGVSJ010000009">
    <property type="protein sequence ID" value="MBX8631797.1"/>
    <property type="molecule type" value="Genomic_DNA"/>
</dbReference>
<evidence type="ECO:0000313" key="4">
    <source>
        <dbReference type="Proteomes" id="UP000716004"/>
    </source>
</evidence>
<dbReference type="Proteomes" id="UP000716004">
    <property type="component" value="Unassembled WGS sequence"/>
</dbReference>
<feature type="transmembrane region" description="Helical" evidence="1">
    <location>
        <begin position="125"/>
        <end position="143"/>
    </location>
</feature>
<accession>A0A8J8CFQ7</accession>
<evidence type="ECO:0000256" key="1">
    <source>
        <dbReference type="SAM" id="Phobius"/>
    </source>
</evidence>
<evidence type="ECO:0000313" key="2">
    <source>
        <dbReference type="EMBL" id="MBX8631797.1"/>
    </source>
</evidence>
<dbReference type="Proteomes" id="UP000750197">
    <property type="component" value="Unassembled WGS sequence"/>
</dbReference>
<feature type="transmembrane region" description="Helical" evidence="1">
    <location>
        <begin position="94"/>
        <end position="113"/>
    </location>
</feature>
<organism evidence="2 4">
    <name type="scientific">Candidatus Sysuiplasma superficiale</name>
    <dbReference type="NCBI Taxonomy" id="2823368"/>
    <lineage>
        <taxon>Archaea</taxon>
        <taxon>Methanobacteriati</taxon>
        <taxon>Thermoplasmatota</taxon>
        <taxon>Thermoplasmata</taxon>
        <taxon>Candidatus Sysuiplasmatales</taxon>
        <taxon>Candidatus Sysuiplasmataceae</taxon>
        <taxon>Candidatus Sysuiplasma</taxon>
    </lineage>
</organism>
<keyword evidence="1" id="KW-0472">Membrane</keyword>
<comment type="caution">
    <text evidence="2">The sequence shown here is derived from an EMBL/GenBank/DDBJ whole genome shotgun (WGS) entry which is preliminary data.</text>
</comment>
<dbReference type="AlphaFoldDB" id="A0A8J8CFQ7"/>
<reference evidence="2" key="1">
    <citation type="submission" date="2021-04" db="EMBL/GenBank/DDBJ databases">
        <title>Genomic insights into ecological role and evolution of a novel Thermoplasmata order Candidatus Sysuiplasmatales.</title>
        <authorList>
            <person name="Yuan Y."/>
        </authorList>
    </citation>
    <scope>NUCLEOTIDE SEQUENCE</scope>
    <source>
        <strain evidence="3">TUT19-bin139</strain>
        <strain evidence="2">YP2-bin.285</strain>
    </source>
</reference>
<evidence type="ECO:0000313" key="3">
    <source>
        <dbReference type="EMBL" id="MBX8643467.1"/>
    </source>
</evidence>
<feature type="transmembrane region" description="Helical" evidence="1">
    <location>
        <begin position="174"/>
        <end position="191"/>
    </location>
</feature>
<name>A0A8J8CFQ7_9ARCH</name>
<feature type="transmembrane region" description="Helical" evidence="1">
    <location>
        <begin position="16"/>
        <end position="34"/>
    </location>
</feature>
<feature type="transmembrane region" description="Helical" evidence="1">
    <location>
        <begin position="69"/>
        <end position="87"/>
    </location>
</feature>
<proteinExistence type="predicted"/>
<feature type="transmembrane region" description="Helical" evidence="1">
    <location>
        <begin position="148"/>
        <end position="168"/>
    </location>
</feature>
<gene>
    <name evidence="2" type="ORF">J9259_04660</name>
    <name evidence="3" type="ORF">KIY12_01880</name>
</gene>
<keyword evidence="1" id="KW-0812">Transmembrane</keyword>